<accession>A0A0L8IHG6</accession>
<evidence type="ECO:0000313" key="2">
    <source>
        <dbReference type="EMBL" id="KOG00916.1"/>
    </source>
</evidence>
<sequence length="437" mass="49864">MDYEFNSTQPTNLTEETDGRVTTESSSVNARRSLPSIRILTKIESPRRTHGYWPNQRNKAFITGNIHRQVPHTGGQYPSRIPQTGGQYPSRIPHTGGRYPGQIPYTGQYPSQVPLARGQYPRRVPNTGRQYPVRVRNNRLQYPRLVPSNRAQFPRQVINTGRRYPIRVPNNRVPYSNYYPEYPTYNQGHERNSQTFNVDQSGKPQSVSDICPQIDAPILINGVLCPDAIDRFGSHLCYTYEHYYKSCCEKCHQIKNKAEIGCEYGDHSPKCKNLPAYQCYEHYNRAICCEACKIHKKKLNSAIQTPGCEFGDMSPRCKYIKPATCYQRDIERICCETCPKFKNENNKACPYGDQSSYLCKAVLLDIARCYSHQTETICCDTCSKVKKTEPGCAYGDHAVVFNSPYGSLNCEQFIRVYTNKECNNPVIKSRCCATCGP</sequence>
<evidence type="ECO:0000256" key="1">
    <source>
        <dbReference type="SAM" id="MobiDB-lite"/>
    </source>
</evidence>
<reference evidence="2" key="1">
    <citation type="submission" date="2015-07" db="EMBL/GenBank/DDBJ databases">
        <title>MeaNS - Measles Nucleotide Surveillance Program.</title>
        <authorList>
            <person name="Tran T."/>
            <person name="Druce J."/>
        </authorList>
    </citation>
    <scope>NUCLEOTIDE SEQUENCE</scope>
    <source>
        <strain evidence="2">UCB-OBI-ISO-001</strain>
        <tissue evidence="2">Gonad</tissue>
    </source>
</reference>
<name>A0A0L8IHG6_OCTBM</name>
<feature type="region of interest" description="Disordered" evidence="1">
    <location>
        <begin position="1"/>
        <end position="29"/>
    </location>
</feature>
<dbReference type="OrthoDB" id="6057792at2759"/>
<dbReference type="AlphaFoldDB" id="A0A0L8IHG6"/>
<proteinExistence type="predicted"/>
<organism evidence="2">
    <name type="scientific">Octopus bimaculoides</name>
    <name type="common">California two-spotted octopus</name>
    <dbReference type="NCBI Taxonomy" id="37653"/>
    <lineage>
        <taxon>Eukaryota</taxon>
        <taxon>Metazoa</taxon>
        <taxon>Spiralia</taxon>
        <taxon>Lophotrochozoa</taxon>
        <taxon>Mollusca</taxon>
        <taxon>Cephalopoda</taxon>
        <taxon>Coleoidea</taxon>
        <taxon>Octopodiformes</taxon>
        <taxon>Octopoda</taxon>
        <taxon>Incirrata</taxon>
        <taxon>Octopodidae</taxon>
        <taxon>Octopus</taxon>
    </lineage>
</organism>
<dbReference type="EMBL" id="KQ415693">
    <property type="protein sequence ID" value="KOG00916.1"/>
    <property type="molecule type" value="Genomic_DNA"/>
</dbReference>
<gene>
    <name evidence="2" type="ORF">OCBIM_22024388mg</name>
</gene>
<protein>
    <submittedName>
        <fullName evidence="2">Uncharacterized protein</fullName>
    </submittedName>
</protein>